<feature type="domain" description="ArnT-like N-terminal" evidence="12">
    <location>
        <begin position="56"/>
        <end position="281"/>
    </location>
</feature>
<feature type="transmembrane region" description="Helical" evidence="10">
    <location>
        <begin position="143"/>
        <end position="160"/>
    </location>
</feature>
<dbReference type="AlphaFoldDB" id="A0A246RBE3"/>
<keyword evidence="6 10" id="KW-0812">Transmembrane</keyword>
<evidence type="ECO:0000313" key="15">
    <source>
        <dbReference type="Proteomes" id="UP000197174"/>
    </source>
</evidence>
<evidence type="ECO:0000256" key="4">
    <source>
        <dbReference type="ARBA" id="ARBA00022676"/>
    </source>
</evidence>
<evidence type="ECO:0000256" key="10">
    <source>
        <dbReference type="RuleBase" id="RU367007"/>
    </source>
</evidence>
<gene>
    <name evidence="14" type="ORF">B5D80_30520</name>
</gene>
<feature type="transmembrane region" description="Helical" evidence="10">
    <location>
        <begin position="307"/>
        <end position="328"/>
    </location>
</feature>
<dbReference type="Proteomes" id="UP000197174">
    <property type="component" value="Unassembled WGS sequence"/>
</dbReference>
<dbReference type="Pfam" id="PF16192">
    <property type="entry name" value="PMT_4TMC"/>
    <property type="match status" value="1"/>
</dbReference>
<evidence type="ECO:0000256" key="6">
    <source>
        <dbReference type="ARBA" id="ARBA00022692"/>
    </source>
</evidence>
<feature type="transmembrane region" description="Helical" evidence="10">
    <location>
        <begin position="249"/>
        <end position="265"/>
    </location>
</feature>
<sequence>MTSASTAQSASADRTDPEAPPPEAGGGGVPAIVRRRLATVESRLDVNSWIATAVVVTIAAVLRLLGLSSPKGKIFDEIYYARDGYGLIDKGVEWNYKDNGPSYVVHPPLGKWLIGLGEWAFGYQDAETNISVPGHLMTTAPEFGWRIASAVAGILTVLMITRIARRLFRSTTLGCAAGLLLALDGFHLVLSRTALLDIFLPLFVLAAFGALVLDRDARRRRWARALDAGLDPTAPGRAGRPAGGWRNWPWWRLLAGVLLGCACAVKWSGIWFVPAFGLLALLWEVGLRRSVGVRRPWRDALLDELPWLVLAGLLAVGTYLATWSGWLLSDEGYYRIASRYPNVPGLSDTPVIGALTNLFQYHKAAFEFHTGLETAHKYQSWPWQWLLLGRPVAFHWSGDGACGAPTCASEILLLGTPLLWWSFLPALAATLWLGIARRDWRAGAFLVAVAAGLLPWFWYALDGRTMFSFYAAPALPFLVLSVVYVLGAIATPTVGERAAPAGRAGPGTAPDGTAGDGTAPDGSPPDTGEPADPKVAVVVAEADAAAAEQLADRRLVGGVIVGAYVLLVALCFAYFYPIFVGNILPYDDWSARMWLDGRWI</sequence>
<evidence type="ECO:0000259" key="13">
    <source>
        <dbReference type="Pfam" id="PF16192"/>
    </source>
</evidence>
<evidence type="ECO:0000259" key="12">
    <source>
        <dbReference type="Pfam" id="PF02366"/>
    </source>
</evidence>
<name>A0A246RBE3_9ACTN</name>
<comment type="function">
    <text evidence="10">Protein O-mannosyltransferase that catalyzes the transfer of a single mannose residue from a polyprenol phospho-mannosyl lipidic donor to the hydroxyl group of selected serine and threonine residues in acceptor proteins.</text>
</comment>
<dbReference type="UniPathway" id="UPA00378"/>
<reference evidence="14 15" key="1">
    <citation type="submission" date="2017-03" db="EMBL/GenBank/DDBJ databases">
        <title>Whole genome sequence of Micromonospora wenchangensis, isolated from mangrove soil.</title>
        <authorList>
            <person name="Yang H."/>
        </authorList>
    </citation>
    <scope>NUCLEOTIDE SEQUENCE [LARGE SCALE GENOMIC DNA]</scope>
    <source>
        <strain evidence="14 15">CCTCC AA 2012002</strain>
    </source>
</reference>
<keyword evidence="8 10" id="KW-0472">Membrane</keyword>
<dbReference type="InterPro" id="IPR027005">
    <property type="entry name" value="PMT-like"/>
</dbReference>
<evidence type="ECO:0000256" key="9">
    <source>
        <dbReference type="ARBA" id="ARBA00093617"/>
    </source>
</evidence>
<dbReference type="RefSeq" id="WP_088647386.1">
    <property type="nucleotide sequence ID" value="NZ_MZMV01000090.1"/>
</dbReference>
<keyword evidence="5 10" id="KW-0808">Transferase</keyword>
<protein>
    <recommendedName>
        <fullName evidence="9 10">Polyprenol-phosphate-mannose--protein mannosyltransferase</fullName>
        <ecNumber evidence="10">2.4.1.-</ecNumber>
    </recommendedName>
</protein>
<feature type="region of interest" description="Disordered" evidence="11">
    <location>
        <begin position="497"/>
        <end position="532"/>
    </location>
</feature>
<comment type="caution">
    <text evidence="14">The sequence shown here is derived from an EMBL/GenBank/DDBJ whole genome shotgun (WGS) entry which is preliminary data.</text>
</comment>
<evidence type="ECO:0000256" key="7">
    <source>
        <dbReference type="ARBA" id="ARBA00022989"/>
    </source>
</evidence>
<keyword evidence="7 10" id="KW-1133">Transmembrane helix</keyword>
<feature type="transmembrane region" description="Helical" evidence="10">
    <location>
        <begin position="442"/>
        <end position="461"/>
    </location>
</feature>
<evidence type="ECO:0000256" key="1">
    <source>
        <dbReference type="ARBA" id="ARBA00004127"/>
    </source>
</evidence>
<evidence type="ECO:0000256" key="2">
    <source>
        <dbReference type="ARBA" id="ARBA00004922"/>
    </source>
</evidence>
<keyword evidence="10" id="KW-1003">Cell membrane</keyword>
<proteinExistence type="inferred from homology"/>
<keyword evidence="15" id="KW-1185">Reference proteome</keyword>
<organism evidence="14 15">
    <name type="scientific">Micromonospora wenchangensis</name>
    <dbReference type="NCBI Taxonomy" id="1185415"/>
    <lineage>
        <taxon>Bacteria</taxon>
        <taxon>Bacillati</taxon>
        <taxon>Actinomycetota</taxon>
        <taxon>Actinomycetes</taxon>
        <taxon>Micromonosporales</taxon>
        <taxon>Micromonosporaceae</taxon>
        <taxon>Micromonospora</taxon>
    </lineage>
</organism>
<dbReference type="InterPro" id="IPR003342">
    <property type="entry name" value="ArnT-like_N"/>
</dbReference>
<feature type="transmembrane region" description="Helical" evidence="10">
    <location>
        <begin position="271"/>
        <end position="287"/>
    </location>
</feature>
<dbReference type="InterPro" id="IPR032421">
    <property type="entry name" value="PMT_4TMC"/>
</dbReference>
<feature type="compositionally biased region" description="Low complexity" evidence="11">
    <location>
        <begin position="1"/>
        <end position="12"/>
    </location>
</feature>
<evidence type="ECO:0000256" key="3">
    <source>
        <dbReference type="ARBA" id="ARBA00007222"/>
    </source>
</evidence>
<feature type="compositionally biased region" description="Low complexity" evidence="11">
    <location>
        <begin position="497"/>
        <end position="521"/>
    </location>
</feature>
<feature type="transmembrane region" description="Helical" evidence="10">
    <location>
        <begin position="194"/>
        <end position="213"/>
    </location>
</feature>
<dbReference type="EC" id="2.4.1.-" evidence="10"/>
<evidence type="ECO:0000256" key="5">
    <source>
        <dbReference type="ARBA" id="ARBA00022679"/>
    </source>
</evidence>
<evidence type="ECO:0000313" key="14">
    <source>
        <dbReference type="EMBL" id="OWU98059.1"/>
    </source>
</evidence>
<dbReference type="GO" id="GO:0004169">
    <property type="term" value="F:dolichyl-phosphate-mannose-protein mannosyltransferase activity"/>
    <property type="evidence" value="ECO:0007669"/>
    <property type="project" value="UniProtKB-UniRule"/>
</dbReference>
<feature type="transmembrane region" description="Helical" evidence="10">
    <location>
        <begin position="44"/>
        <end position="65"/>
    </location>
</feature>
<feature type="transmembrane region" description="Helical" evidence="10">
    <location>
        <begin position="467"/>
        <end position="487"/>
    </location>
</feature>
<dbReference type="PANTHER" id="PTHR10050:SF46">
    <property type="entry name" value="PROTEIN O-MANNOSYL-TRANSFERASE 2"/>
    <property type="match status" value="1"/>
</dbReference>
<comment type="subcellular location">
    <subcellularLocation>
        <location evidence="10">Cell membrane</location>
    </subcellularLocation>
    <subcellularLocation>
        <location evidence="1">Endomembrane system</location>
        <topology evidence="1">Multi-pass membrane protein</topology>
    </subcellularLocation>
</comment>
<feature type="domain" description="Protein O-mannosyl-transferase C-terminal four TM" evidence="13">
    <location>
        <begin position="356"/>
        <end position="596"/>
    </location>
</feature>
<feature type="transmembrane region" description="Helical" evidence="10">
    <location>
        <begin position="418"/>
        <end position="435"/>
    </location>
</feature>
<feature type="transmembrane region" description="Helical" evidence="10">
    <location>
        <begin position="167"/>
        <end position="188"/>
    </location>
</feature>
<dbReference type="GO" id="GO:0005886">
    <property type="term" value="C:plasma membrane"/>
    <property type="evidence" value="ECO:0007669"/>
    <property type="project" value="UniProtKB-SubCell"/>
</dbReference>
<dbReference type="PANTHER" id="PTHR10050">
    <property type="entry name" value="DOLICHYL-PHOSPHATE-MANNOSE--PROTEIN MANNOSYLTRANSFERASE"/>
    <property type="match status" value="1"/>
</dbReference>
<dbReference type="OrthoDB" id="9776737at2"/>
<evidence type="ECO:0000256" key="8">
    <source>
        <dbReference type="ARBA" id="ARBA00023136"/>
    </source>
</evidence>
<dbReference type="Pfam" id="PF02366">
    <property type="entry name" value="PMT"/>
    <property type="match status" value="1"/>
</dbReference>
<evidence type="ECO:0000256" key="11">
    <source>
        <dbReference type="SAM" id="MobiDB-lite"/>
    </source>
</evidence>
<feature type="region of interest" description="Disordered" evidence="11">
    <location>
        <begin position="1"/>
        <end position="29"/>
    </location>
</feature>
<comment type="pathway">
    <text evidence="2 10">Protein modification; protein glycosylation.</text>
</comment>
<feature type="transmembrane region" description="Helical" evidence="10">
    <location>
        <begin position="555"/>
        <end position="576"/>
    </location>
</feature>
<dbReference type="EMBL" id="MZMV01000090">
    <property type="protein sequence ID" value="OWU98059.1"/>
    <property type="molecule type" value="Genomic_DNA"/>
</dbReference>
<accession>A0A246RBE3</accession>
<comment type="similarity">
    <text evidence="3 10">Belongs to the glycosyltransferase 39 family.</text>
</comment>
<dbReference type="GO" id="GO:0012505">
    <property type="term" value="C:endomembrane system"/>
    <property type="evidence" value="ECO:0007669"/>
    <property type="project" value="UniProtKB-SubCell"/>
</dbReference>
<keyword evidence="4 10" id="KW-0328">Glycosyltransferase</keyword>